<dbReference type="InterPro" id="IPR039422">
    <property type="entry name" value="MarR/SlyA-like"/>
</dbReference>
<dbReference type="SUPFAM" id="SSF46785">
    <property type="entry name" value="Winged helix' DNA-binding domain"/>
    <property type="match status" value="1"/>
</dbReference>
<evidence type="ECO:0000256" key="2">
    <source>
        <dbReference type="ARBA" id="ARBA00023125"/>
    </source>
</evidence>
<gene>
    <name evidence="6" type="ORF">GCM10022207_67320</name>
</gene>
<feature type="region of interest" description="Disordered" evidence="4">
    <location>
        <begin position="21"/>
        <end position="40"/>
    </location>
</feature>
<dbReference type="Proteomes" id="UP001501563">
    <property type="component" value="Unassembled WGS sequence"/>
</dbReference>
<evidence type="ECO:0000256" key="4">
    <source>
        <dbReference type="SAM" id="MobiDB-lite"/>
    </source>
</evidence>
<proteinExistence type="predicted"/>
<dbReference type="Gene3D" id="1.10.10.10">
    <property type="entry name" value="Winged helix-like DNA-binding domain superfamily/Winged helix DNA-binding domain"/>
    <property type="match status" value="1"/>
</dbReference>
<keyword evidence="2" id="KW-0238">DNA-binding</keyword>
<reference evidence="7" key="1">
    <citation type="journal article" date="2019" name="Int. J. Syst. Evol. Microbiol.">
        <title>The Global Catalogue of Microorganisms (GCM) 10K type strain sequencing project: providing services to taxonomists for standard genome sequencing and annotation.</title>
        <authorList>
            <consortium name="The Broad Institute Genomics Platform"/>
            <consortium name="The Broad Institute Genome Sequencing Center for Infectious Disease"/>
            <person name="Wu L."/>
            <person name="Ma J."/>
        </authorList>
    </citation>
    <scope>NUCLEOTIDE SEQUENCE [LARGE SCALE GENOMIC DNA]</scope>
    <source>
        <strain evidence="7">JCM 16578</strain>
    </source>
</reference>
<feature type="domain" description="HTH marR-type" evidence="5">
    <location>
        <begin position="112"/>
        <end position="244"/>
    </location>
</feature>
<dbReference type="InterPro" id="IPR036390">
    <property type="entry name" value="WH_DNA-bd_sf"/>
</dbReference>
<evidence type="ECO:0000256" key="1">
    <source>
        <dbReference type="ARBA" id="ARBA00023015"/>
    </source>
</evidence>
<keyword evidence="1" id="KW-0805">Transcription regulation</keyword>
<accession>A0ABP7L0F1</accession>
<dbReference type="PANTHER" id="PTHR33164:SF95">
    <property type="entry name" value="TRANSCRIPTIONAL REGULATOR"/>
    <property type="match status" value="1"/>
</dbReference>
<keyword evidence="3" id="KW-0804">Transcription</keyword>
<dbReference type="SMART" id="SM00347">
    <property type="entry name" value="HTH_MARR"/>
    <property type="match status" value="1"/>
</dbReference>
<dbReference type="PRINTS" id="PR00598">
    <property type="entry name" value="HTHMARR"/>
</dbReference>
<dbReference type="EMBL" id="BAAAZA010000026">
    <property type="protein sequence ID" value="GAA3890296.1"/>
    <property type="molecule type" value="Genomic_DNA"/>
</dbReference>
<evidence type="ECO:0000313" key="6">
    <source>
        <dbReference type="EMBL" id="GAA3890296.1"/>
    </source>
</evidence>
<evidence type="ECO:0000313" key="7">
    <source>
        <dbReference type="Proteomes" id="UP001501563"/>
    </source>
</evidence>
<dbReference type="InterPro" id="IPR036388">
    <property type="entry name" value="WH-like_DNA-bd_sf"/>
</dbReference>
<dbReference type="PROSITE" id="PS50995">
    <property type="entry name" value="HTH_MARR_2"/>
    <property type="match status" value="1"/>
</dbReference>
<dbReference type="InterPro" id="IPR055166">
    <property type="entry name" value="Transc_reg_Sar_Rot_HTH"/>
</dbReference>
<organism evidence="6 7">
    <name type="scientific">Streptomyces lannensis</name>
    <dbReference type="NCBI Taxonomy" id="766498"/>
    <lineage>
        <taxon>Bacteria</taxon>
        <taxon>Bacillati</taxon>
        <taxon>Actinomycetota</taxon>
        <taxon>Actinomycetes</taxon>
        <taxon>Kitasatosporales</taxon>
        <taxon>Streptomycetaceae</taxon>
        <taxon>Streptomyces</taxon>
    </lineage>
</organism>
<protein>
    <recommendedName>
        <fullName evidence="5">HTH marR-type domain-containing protein</fullName>
    </recommendedName>
</protein>
<keyword evidence="7" id="KW-1185">Reference proteome</keyword>
<comment type="caution">
    <text evidence="6">The sequence shown here is derived from an EMBL/GenBank/DDBJ whole genome shotgun (WGS) entry which is preliminary data.</text>
</comment>
<name>A0ABP7L0F1_9ACTN</name>
<sequence length="248" mass="27494">MDAAHSGGMPGVRGFDEMRASRAAPHAGPDSPGCPYRPGLHGAPPPVAAVALRGARGRAPWRASTPASAAHPARVLQSFRRRGYLDSKNRQIIYIRDNLKQRYTRCMSDSDRADLGALFAWVTDRLVEAEAPLLAANELTMWEYIVLDRLSRGAAPNQLTLAREIKHDKTRLITLLDRLQKRELIVRKRDAADRRSQTVSITDQGRVLHATTQAAIREMEDEFLSVLAPAERQSLLAILPRLVPENGL</sequence>
<dbReference type="Pfam" id="PF22381">
    <property type="entry name" value="Staph_reg_Sar_Rot"/>
    <property type="match status" value="1"/>
</dbReference>
<dbReference type="InterPro" id="IPR000835">
    <property type="entry name" value="HTH_MarR-typ"/>
</dbReference>
<evidence type="ECO:0000259" key="5">
    <source>
        <dbReference type="PROSITE" id="PS50995"/>
    </source>
</evidence>
<dbReference type="PANTHER" id="PTHR33164">
    <property type="entry name" value="TRANSCRIPTIONAL REGULATOR, MARR FAMILY"/>
    <property type="match status" value="1"/>
</dbReference>
<evidence type="ECO:0000256" key="3">
    <source>
        <dbReference type="ARBA" id="ARBA00023163"/>
    </source>
</evidence>